<gene>
    <name evidence="2" type="ORF">FDP22_23080</name>
</gene>
<geneLocation type="plasmid" evidence="3">
    <name>pd4m1d</name>
</geneLocation>
<keyword evidence="3" id="KW-1185">Reference proteome</keyword>
<proteinExistence type="predicted"/>
<organism evidence="2 3">
    <name type="scientific">Paroceanicella profunda</name>
    <dbReference type="NCBI Taxonomy" id="2579971"/>
    <lineage>
        <taxon>Bacteria</taxon>
        <taxon>Pseudomonadati</taxon>
        <taxon>Pseudomonadota</taxon>
        <taxon>Alphaproteobacteria</taxon>
        <taxon>Rhodobacterales</taxon>
        <taxon>Paracoccaceae</taxon>
        <taxon>Paroceanicella</taxon>
    </lineage>
</organism>
<name>A0A5B8G5L6_9RHOB</name>
<dbReference type="EMBL" id="CP040822">
    <property type="protein sequence ID" value="QDL94759.1"/>
    <property type="molecule type" value="Genomic_DNA"/>
</dbReference>
<sequence length="277" mass="28171">MALIADGLMIVASLVAAIYCIVLSSRVRGLTNLDQGLGAAIAGLSRQVDGMQGALEQAKRASGASVRELREMTARAESAAGRLELLLAALHTDDAARPIPSDLRATARAAAAAAPVTAPAETAPPVAAAPPPMEEAPAASWQAEPGRPAGAFSGDPGPDPEPDAEPEPDVAADVGPPPAPLAEEEPSPPAPLAAEMADALPEPEIAPEPEPEPEPEILPDPPGGERPAPASKTSDRMEESEEGELALAPPPPRPAPGSPAAESLRTALRDLLGRRET</sequence>
<dbReference type="RefSeq" id="WP_138578644.1">
    <property type="nucleotide sequence ID" value="NZ_CP040822.1"/>
</dbReference>
<dbReference type="Proteomes" id="UP000305888">
    <property type="component" value="Plasmid pD4M1D"/>
</dbReference>
<dbReference type="OrthoDB" id="7630018at2"/>
<evidence type="ECO:0000313" key="2">
    <source>
        <dbReference type="EMBL" id="QDL94759.1"/>
    </source>
</evidence>
<feature type="compositionally biased region" description="Pro residues" evidence="1">
    <location>
        <begin position="248"/>
        <end position="257"/>
    </location>
</feature>
<dbReference type="KEGG" id="ppru:FDP22_23080"/>
<reference evidence="2 3" key="1">
    <citation type="submission" date="2019-06" db="EMBL/GenBank/DDBJ databases">
        <title>Genome sequence of Rhodobacteraceae bacterium D4M1.</title>
        <authorList>
            <person name="Cao J."/>
        </authorList>
    </citation>
    <scope>NUCLEOTIDE SEQUENCE [LARGE SCALE GENOMIC DNA]</scope>
    <source>
        <strain evidence="2 3">D4M1</strain>
        <plasmid evidence="3">pd4m1d</plasmid>
    </source>
</reference>
<feature type="compositionally biased region" description="Low complexity" evidence="1">
    <location>
        <begin position="115"/>
        <end position="126"/>
    </location>
</feature>
<evidence type="ECO:0000256" key="1">
    <source>
        <dbReference type="SAM" id="MobiDB-lite"/>
    </source>
</evidence>
<feature type="region of interest" description="Disordered" evidence="1">
    <location>
        <begin position="115"/>
        <end position="277"/>
    </location>
</feature>
<evidence type="ECO:0000313" key="3">
    <source>
        <dbReference type="Proteomes" id="UP000305888"/>
    </source>
</evidence>
<protein>
    <submittedName>
        <fullName evidence="2">Uncharacterized protein</fullName>
    </submittedName>
</protein>
<feature type="compositionally biased region" description="Acidic residues" evidence="1">
    <location>
        <begin position="158"/>
        <end position="170"/>
    </location>
</feature>
<dbReference type="AlphaFoldDB" id="A0A5B8G5L6"/>
<accession>A0A5B8G5L6</accession>
<feature type="compositionally biased region" description="Low complexity" evidence="1">
    <location>
        <begin position="192"/>
        <end position="203"/>
    </location>
</feature>
<keyword evidence="2" id="KW-0614">Plasmid</keyword>
<feature type="compositionally biased region" description="Basic and acidic residues" evidence="1">
    <location>
        <begin position="267"/>
        <end position="277"/>
    </location>
</feature>
<feature type="compositionally biased region" description="Acidic residues" evidence="1">
    <location>
        <begin position="205"/>
        <end position="217"/>
    </location>
</feature>